<evidence type="ECO:0000256" key="1">
    <source>
        <dbReference type="ARBA" id="ARBA00004123"/>
    </source>
</evidence>
<keyword evidence="5" id="KW-0539">Nucleus</keyword>
<keyword evidence="8" id="KW-1185">Reference proteome</keyword>
<dbReference type="InterPro" id="IPR047854">
    <property type="entry name" value="RFC_lid"/>
</dbReference>
<proteinExistence type="predicted"/>
<accession>A0A8E0RUP7</accession>
<keyword evidence="2" id="KW-0547">Nucleotide-binding</keyword>
<evidence type="ECO:0000256" key="4">
    <source>
        <dbReference type="ARBA" id="ARBA00023125"/>
    </source>
</evidence>
<dbReference type="AlphaFoldDB" id="A0A8E0RUP7"/>
<feature type="non-terminal residue" evidence="7">
    <location>
        <position position="379"/>
    </location>
</feature>
<comment type="caution">
    <text evidence="7">The sequence shown here is derived from an EMBL/GenBank/DDBJ whole genome shotgun (WGS) entry which is preliminary data.</text>
</comment>
<keyword evidence="4" id="KW-0238">DNA-binding</keyword>
<dbReference type="EMBL" id="LUCM01007525">
    <property type="protein sequence ID" value="KAA0189794.1"/>
    <property type="molecule type" value="Genomic_DNA"/>
</dbReference>
<evidence type="ECO:0000313" key="8">
    <source>
        <dbReference type="Proteomes" id="UP000728185"/>
    </source>
</evidence>
<evidence type="ECO:0000256" key="2">
    <source>
        <dbReference type="ARBA" id="ARBA00022741"/>
    </source>
</evidence>
<dbReference type="CDD" id="cd18140">
    <property type="entry name" value="HLD_clamp_RFC"/>
    <property type="match status" value="1"/>
</dbReference>
<dbReference type="InterPro" id="IPR053016">
    <property type="entry name" value="CTF18-RFC_complex"/>
</dbReference>
<comment type="subcellular location">
    <subcellularLocation>
        <location evidence="1">Nucleus</location>
    </subcellularLocation>
</comment>
<evidence type="ECO:0000256" key="3">
    <source>
        <dbReference type="ARBA" id="ARBA00022840"/>
    </source>
</evidence>
<evidence type="ECO:0000256" key="6">
    <source>
        <dbReference type="ARBA" id="ARBA00023306"/>
    </source>
</evidence>
<dbReference type="PANTHER" id="PTHR46765:SF1">
    <property type="entry name" value="P-LOOP CONTAINING NUCLEOSIDE TRIPHOSPHATE HYDROLASES SUPERFAMILY PROTEIN"/>
    <property type="match status" value="1"/>
</dbReference>
<gene>
    <name evidence="7" type="ORF">FBUS_10521</name>
</gene>
<dbReference type="GO" id="GO:0003677">
    <property type="term" value="F:DNA binding"/>
    <property type="evidence" value="ECO:0007669"/>
    <property type="project" value="UniProtKB-KW"/>
</dbReference>
<evidence type="ECO:0000313" key="7">
    <source>
        <dbReference type="EMBL" id="KAA0189794.1"/>
    </source>
</evidence>
<dbReference type="GO" id="GO:0005524">
    <property type="term" value="F:ATP binding"/>
    <property type="evidence" value="ECO:0007669"/>
    <property type="project" value="UniProtKB-KW"/>
</dbReference>
<dbReference type="Proteomes" id="UP000728185">
    <property type="component" value="Unassembled WGS sequence"/>
</dbReference>
<protein>
    <submittedName>
        <fullName evidence="7">Chromosome transmission fidelity protein 18</fullName>
    </submittedName>
</protein>
<organism evidence="7 8">
    <name type="scientific">Fasciolopsis buskii</name>
    <dbReference type="NCBI Taxonomy" id="27845"/>
    <lineage>
        <taxon>Eukaryota</taxon>
        <taxon>Metazoa</taxon>
        <taxon>Spiralia</taxon>
        <taxon>Lophotrochozoa</taxon>
        <taxon>Platyhelminthes</taxon>
        <taxon>Trematoda</taxon>
        <taxon>Digenea</taxon>
        <taxon>Plagiorchiida</taxon>
        <taxon>Echinostomata</taxon>
        <taxon>Echinostomatoidea</taxon>
        <taxon>Fasciolidae</taxon>
        <taxon>Fasciolopsis</taxon>
    </lineage>
</organism>
<reference evidence="7" key="1">
    <citation type="submission" date="2019-05" db="EMBL/GenBank/DDBJ databases">
        <title>Annotation for the trematode Fasciolopsis buski.</title>
        <authorList>
            <person name="Choi Y.-J."/>
        </authorList>
    </citation>
    <scope>NUCLEOTIDE SEQUENCE</scope>
    <source>
        <strain evidence="7">HT</strain>
        <tissue evidence="7">Whole worm</tissue>
    </source>
</reference>
<name>A0A8E0RUP7_9TREM</name>
<dbReference type="GO" id="GO:0005634">
    <property type="term" value="C:nucleus"/>
    <property type="evidence" value="ECO:0007669"/>
    <property type="project" value="UniProtKB-SubCell"/>
</dbReference>
<dbReference type="PANTHER" id="PTHR46765">
    <property type="entry name" value="P-LOOP CONTAINING NUCLEOSIDE TRIPHOSPHATE HYDROLASES SUPERFAMILY PROTEIN"/>
    <property type="match status" value="1"/>
</dbReference>
<sequence>FAASVRPLRTPGVPCLILRLPSIDLGRLVSRLDLVSRKEGLSVDKIVLTQLAEMSDRDIRACLNALQFLKSHLNQACSSSGATQFSLDDLATMTSFGSGLKDVQRSLFDVWKTVFTIPSVHVLSSRVQRRSQAARLMRDGSDFRNPKQARAVMDSESTLAARLDYLREVVESAGDTQPMIMGIFENYLNCRMKDSSLNVARQASNWFTFHDLMFRYIHSNMDFSFLRYTPHLPAWFHLTLATPLGLTSTSGTARGTSSLHWPTAHTEAKTRRQRCSSILDQLLANQWAAPNSSGAEMFGISASSFRFLPKRRFLLDFAPSTLSLLSFTASSLRPLNAQLYSQQETVHLTNLVTLMLSLGLDFSPQQNTETGEVELHLDP</sequence>
<dbReference type="OrthoDB" id="2195431at2759"/>
<keyword evidence="3" id="KW-0067">ATP-binding</keyword>
<dbReference type="Gene3D" id="1.10.8.60">
    <property type="match status" value="1"/>
</dbReference>
<keyword evidence="6" id="KW-0131">Cell cycle</keyword>
<evidence type="ECO:0000256" key="5">
    <source>
        <dbReference type="ARBA" id="ARBA00023242"/>
    </source>
</evidence>